<protein>
    <recommendedName>
        <fullName evidence="1">Reverse transcriptase zinc-binding domain-containing protein</fullName>
    </recommendedName>
</protein>
<accession>A0A7J6B8X0</accession>
<dbReference type="InterPro" id="IPR026960">
    <property type="entry name" value="RVT-Znf"/>
</dbReference>
<reference evidence="2 3" key="1">
    <citation type="submission" date="2020-02" db="EMBL/GenBank/DDBJ databases">
        <title>A chromosome-scale genome assembly of the black bullhead catfish (Ameiurus melas).</title>
        <authorList>
            <person name="Wen M."/>
            <person name="Zham M."/>
            <person name="Cabau C."/>
            <person name="Klopp C."/>
            <person name="Donnadieu C."/>
            <person name="Roques C."/>
            <person name="Bouchez O."/>
            <person name="Lampietro C."/>
            <person name="Jouanno E."/>
            <person name="Herpin A."/>
            <person name="Louis A."/>
            <person name="Berthelot C."/>
            <person name="Parey E."/>
            <person name="Roest-Crollius H."/>
            <person name="Braasch I."/>
            <person name="Postlethwait J."/>
            <person name="Robinson-Rechavi M."/>
            <person name="Echchiki A."/>
            <person name="Begum T."/>
            <person name="Montfort J."/>
            <person name="Schartl M."/>
            <person name="Bobe J."/>
            <person name="Guiguen Y."/>
        </authorList>
    </citation>
    <scope>NUCLEOTIDE SEQUENCE [LARGE SCALE GENOMIC DNA]</scope>
    <source>
        <strain evidence="2">M_S1</strain>
        <tissue evidence="2">Blood</tissue>
    </source>
</reference>
<comment type="caution">
    <text evidence="2">The sequence shown here is derived from an EMBL/GenBank/DDBJ whole genome shotgun (WGS) entry which is preliminary data.</text>
</comment>
<sequence length="250" mass="28407">MAHSIANSFAGILTFRQLVNITGTALSRAEDLAAHLRVQSLHIVNKLLHHWRSTLTSEEHAQLMDNKTSETRPTEEEPFPKLGIALDGYGGPLLEFSSDMNIATVSGFLLYTACLKVLNIKNLNGGVGTPWRSVLSFNDDIKPEWRALYKPPITKKFADLQWRILHGIVSVNSFISILNPGVTQECSFCSQRETMLHAFIHCSRLQPLFVFLKNNLRSFYVDVTFQIFIFGFKYARRNRFKCQLINVIFG</sequence>
<keyword evidence="3" id="KW-1185">Reference proteome</keyword>
<evidence type="ECO:0000313" key="3">
    <source>
        <dbReference type="Proteomes" id="UP000593565"/>
    </source>
</evidence>
<name>A0A7J6B8X0_AMEME</name>
<evidence type="ECO:0000259" key="1">
    <source>
        <dbReference type="Pfam" id="PF13966"/>
    </source>
</evidence>
<feature type="domain" description="Reverse transcriptase zinc-binding" evidence="1">
    <location>
        <begin position="136"/>
        <end position="204"/>
    </location>
</feature>
<dbReference type="Pfam" id="PF13966">
    <property type="entry name" value="zf-RVT"/>
    <property type="match status" value="1"/>
</dbReference>
<organism evidence="2 3">
    <name type="scientific">Ameiurus melas</name>
    <name type="common">Black bullhead</name>
    <name type="synonym">Silurus melas</name>
    <dbReference type="NCBI Taxonomy" id="219545"/>
    <lineage>
        <taxon>Eukaryota</taxon>
        <taxon>Metazoa</taxon>
        <taxon>Chordata</taxon>
        <taxon>Craniata</taxon>
        <taxon>Vertebrata</taxon>
        <taxon>Euteleostomi</taxon>
        <taxon>Actinopterygii</taxon>
        <taxon>Neopterygii</taxon>
        <taxon>Teleostei</taxon>
        <taxon>Ostariophysi</taxon>
        <taxon>Siluriformes</taxon>
        <taxon>Ictaluridae</taxon>
        <taxon>Ameiurus</taxon>
    </lineage>
</organism>
<dbReference type="AlphaFoldDB" id="A0A7J6B8X0"/>
<gene>
    <name evidence="2" type="ORF">AMELA_G00037490</name>
</gene>
<dbReference type="EMBL" id="JAAGNN010000003">
    <property type="protein sequence ID" value="KAF4091480.1"/>
    <property type="molecule type" value="Genomic_DNA"/>
</dbReference>
<proteinExistence type="predicted"/>
<dbReference type="Proteomes" id="UP000593565">
    <property type="component" value="Unassembled WGS sequence"/>
</dbReference>
<evidence type="ECO:0000313" key="2">
    <source>
        <dbReference type="EMBL" id="KAF4091480.1"/>
    </source>
</evidence>